<protein>
    <recommendedName>
        <fullName evidence="5">Transcription factor domain-containing protein</fullName>
    </recommendedName>
</protein>
<dbReference type="EMBL" id="LAVV01004343">
    <property type="protein sequence ID" value="KNZ61509.1"/>
    <property type="molecule type" value="Genomic_DNA"/>
</dbReference>
<dbReference type="OrthoDB" id="4456959at2759"/>
<dbReference type="CDD" id="cd00067">
    <property type="entry name" value="GAL4"/>
    <property type="match status" value="1"/>
</dbReference>
<evidence type="ECO:0000313" key="4">
    <source>
        <dbReference type="Proteomes" id="UP000037035"/>
    </source>
</evidence>
<evidence type="ECO:0008006" key="5">
    <source>
        <dbReference type="Google" id="ProtNLM"/>
    </source>
</evidence>
<dbReference type="GO" id="GO:0000981">
    <property type="term" value="F:DNA-binding transcription factor activity, RNA polymerase II-specific"/>
    <property type="evidence" value="ECO:0007669"/>
    <property type="project" value="InterPro"/>
</dbReference>
<dbReference type="GO" id="GO:0008270">
    <property type="term" value="F:zinc ion binding"/>
    <property type="evidence" value="ECO:0007669"/>
    <property type="project" value="InterPro"/>
</dbReference>
<keyword evidence="1" id="KW-0539">Nucleus</keyword>
<dbReference type="PANTHER" id="PTHR46910:SF1">
    <property type="entry name" value="MISCELLANEOUS ZN(II)2CYS6 TRANSCRIPTION FACTOR (EUROFUNG)-RELATED"/>
    <property type="match status" value="1"/>
</dbReference>
<dbReference type="AlphaFoldDB" id="A0A0L6VLB9"/>
<reference evidence="3 4" key="1">
    <citation type="submission" date="2015-08" db="EMBL/GenBank/DDBJ databases">
        <title>Next Generation Sequencing and Analysis of the Genome of Puccinia sorghi L Schw, the Causal Agent of Maize Common Rust.</title>
        <authorList>
            <person name="Rochi L."/>
            <person name="Burguener G."/>
            <person name="Darino M."/>
            <person name="Turjanski A."/>
            <person name="Kreff E."/>
            <person name="Dieguez M.J."/>
            <person name="Sacco F."/>
        </authorList>
    </citation>
    <scope>NUCLEOTIDE SEQUENCE [LARGE SCALE GENOMIC DNA]</scope>
    <source>
        <strain evidence="3 4">RO10H11247</strain>
    </source>
</reference>
<evidence type="ECO:0000256" key="2">
    <source>
        <dbReference type="SAM" id="MobiDB-lite"/>
    </source>
</evidence>
<dbReference type="VEuPathDB" id="FungiDB:VP01_1390g3"/>
<gene>
    <name evidence="3" type="ORF">VP01_1390g3</name>
</gene>
<feature type="compositionally biased region" description="Polar residues" evidence="2">
    <location>
        <begin position="715"/>
        <end position="725"/>
    </location>
</feature>
<accession>A0A0L6VLB9</accession>
<keyword evidence="4" id="KW-1185">Reference proteome</keyword>
<dbReference type="InterPro" id="IPR001138">
    <property type="entry name" value="Zn2Cys6_DnaBD"/>
</dbReference>
<evidence type="ECO:0000256" key="1">
    <source>
        <dbReference type="ARBA" id="ARBA00023242"/>
    </source>
</evidence>
<name>A0A0L6VLB9_9BASI</name>
<dbReference type="STRING" id="27349.A0A0L6VLB9"/>
<organism evidence="3 4">
    <name type="scientific">Puccinia sorghi</name>
    <dbReference type="NCBI Taxonomy" id="27349"/>
    <lineage>
        <taxon>Eukaryota</taxon>
        <taxon>Fungi</taxon>
        <taxon>Dikarya</taxon>
        <taxon>Basidiomycota</taxon>
        <taxon>Pucciniomycotina</taxon>
        <taxon>Pucciniomycetes</taxon>
        <taxon>Pucciniales</taxon>
        <taxon>Pucciniaceae</taxon>
        <taxon>Puccinia</taxon>
    </lineage>
</organism>
<evidence type="ECO:0000313" key="3">
    <source>
        <dbReference type="EMBL" id="KNZ61509.1"/>
    </source>
</evidence>
<dbReference type="Proteomes" id="UP000037035">
    <property type="component" value="Unassembled WGS sequence"/>
</dbReference>
<dbReference type="PANTHER" id="PTHR46910">
    <property type="entry name" value="TRANSCRIPTION FACTOR PDR1"/>
    <property type="match status" value="1"/>
</dbReference>
<dbReference type="InterPro" id="IPR050987">
    <property type="entry name" value="AtrR-like"/>
</dbReference>
<comment type="caution">
    <text evidence="3">The sequence shown here is derived from an EMBL/GenBank/DDBJ whole genome shotgun (WGS) entry which is preliminary data.</text>
</comment>
<proteinExistence type="predicted"/>
<sequence>MKSYFSPSTLSNKDNFFSSDESKTEAKVAQTSFSTCPGVPRSCDRCRISKVKCVFQVSSSSFHVLTTLCLCSTDESSHLHLRTLDPSLSVCREIEKLAARVRSLERLLQAVDPTIDINHLPDPNRLVSNCHKALHAPIELSVAGSRSHIGLRSNETSDQDSNQSQIWDTLIGIHGLRVLSKPAVTQVHWTQSDKSRPMSKCVGATISSEHYIGPNSGLSITEPATWGIPPLPPWDCGDSQYPVDEHLRLCREEFVPNTNKFYPEPDLERHLLKIYFQHIHPLVPVVHPTAFRTLLHSGLAHRDSSFRALCLFMFALASRWSSDPRTQLDLTGRPLHSRQCSGLHFAWAGYVRVFKLGNDRTTLFDLQAYVLMIIGSLAAVQPAVSWILVEQGLLRAQECGAHREVHHLWNADPIQDYLRRQAFFQLYEMGLKISYSLNRTPSVREDNFDVEPAHVSPGDPLGIFVNPYTNISPEVHDLCVRYDRARVLMWQLGSLRSMFPLLGKMQASTKEKGDAASFKSLKALVDLLELNVWKWYDKVSPIFKRPDIGGSAELLMFSVIIVTCYQKFQIFIHRALFHYQEGDPNHQTIDSYPHVTKCAELAISWIEEINKLRLRSLLIHGFYWLPADLMLVTIILACSIRKQVQCLSPHQHQLRRNSILLAITILDDLAPYAHTAAEYSKTAKIIFRFLDQANPSLTGFFKSLREEDRRDKSQATDASRPQASPTRPGGPLDPVALMGVNYASTDRQEGSWDPLEISTLTFGAVALHESFSTTLHHSPDCLPVHPVP</sequence>
<dbReference type="CDD" id="cd12148">
    <property type="entry name" value="fungal_TF_MHR"/>
    <property type="match status" value="1"/>
</dbReference>
<feature type="compositionally biased region" description="Basic and acidic residues" evidence="2">
    <location>
        <begin position="705"/>
        <end position="714"/>
    </location>
</feature>
<feature type="region of interest" description="Disordered" evidence="2">
    <location>
        <begin position="705"/>
        <end position="737"/>
    </location>
</feature>